<dbReference type="Proteomes" id="UP000006377">
    <property type="component" value="Chromosome"/>
</dbReference>
<evidence type="ECO:0000256" key="7">
    <source>
        <dbReference type="SAM" id="Phobius"/>
    </source>
</evidence>
<dbReference type="STRING" id="402881.Plav_3152"/>
<keyword evidence="7" id="KW-0812">Transmembrane</keyword>
<comment type="catalytic activity">
    <reaction evidence="1">
        <text>ATP + protein L-histidine = ADP + protein N-phospho-L-histidine.</text>
        <dbReference type="EC" id="2.7.13.3"/>
    </reaction>
</comment>
<protein>
    <recommendedName>
        <fullName evidence="2">histidine kinase</fullName>
        <ecNumber evidence="2">2.7.13.3</ecNumber>
    </recommendedName>
</protein>
<keyword evidence="10" id="KW-1185">Reference proteome</keyword>
<feature type="domain" description="Histidine kinase" evidence="8">
    <location>
        <begin position="238"/>
        <end position="459"/>
    </location>
</feature>
<evidence type="ECO:0000259" key="8">
    <source>
        <dbReference type="PROSITE" id="PS50109"/>
    </source>
</evidence>
<feature type="transmembrane region" description="Helical" evidence="7">
    <location>
        <begin position="99"/>
        <end position="118"/>
    </location>
</feature>
<keyword evidence="3" id="KW-0597">Phosphoprotein</keyword>
<dbReference type="InterPro" id="IPR050736">
    <property type="entry name" value="Sensor_HK_Regulatory"/>
</dbReference>
<dbReference type="PANTHER" id="PTHR43711">
    <property type="entry name" value="TWO-COMPONENT HISTIDINE KINASE"/>
    <property type="match status" value="1"/>
</dbReference>
<feature type="transmembrane region" description="Helical" evidence="7">
    <location>
        <begin position="170"/>
        <end position="187"/>
    </location>
</feature>
<keyword evidence="4" id="KW-0808">Transferase</keyword>
<dbReference type="Pfam" id="PF02518">
    <property type="entry name" value="HATPase_c"/>
    <property type="match status" value="1"/>
</dbReference>
<dbReference type="AlphaFoldDB" id="A7HXX5"/>
<dbReference type="PRINTS" id="PR00344">
    <property type="entry name" value="BCTRLSENSOR"/>
</dbReference>
<dbReference type="PANTHER" id="PTHR43711:SF26">
    <property type="entry name" value="SENSOR HISTIDINE KINASE RCSC"/>
    <property type="match status" value="1"/>
</dbReference>
<evidence type="ECO:0000256" key="1">
    <source>
        <dbReference type="ARBA" id="ARBA00000085"/>
    </source>
</evidence>
<keyword evidence="6" id="KW-0902">Two-component regulatory system</keyword>
<dbReference type="HOGENOM" id="CLU_000445_114_75_5"/>
<dbReference type="SUPFAM" id="SSF55874">
    <property type="entry name" value="ATPase domain of HSP90 chaperone/DNA topoisomerase II/histidine kinase"/>
    <property type="match status" value="1"/>
</dbReference>
<keyword evidence="7" id="KW-1133">Transmembrane helix</keyword>
<evidence type="ECO:0000256" key="4">
    <source>
        <dbReference type="ARBA" id="ARBA00022679"/>
    </source>
</evidence>
<dbReference type="Gene3D" id="3.30.565.10">
    <property type="entry name" value="Histidine kinase-like ATPase, C-terminal domain"/>
    <property type="match status" value="1"/>
</dbReference>
<dbReference type="EMBL" id="CP000774">
    <property type="protein sequence ID" value="ABS64758.1"/>
    <property type="molecule type" value="Genomic_DNA"/>
</dbReference>
<evidence type="ECO:0000256" key="3">
    <source>
        <dbReference type="ARBA" id="ARBA00022553"/>
    </source>
</evidence>
<name>A7HXX5_PARL1</name>
<dbReference type="InterPro" id="IPR003594">
    <property type="entry name" value="HATPase_dom"/>
</dbReference>
<dbReference type="PROSITE" id="PS50109">
    <property type="entry name" value="HIS_KIN"/>
    <property type="match status" value="1"/>
</dbReference>
<dbReference type="SUPFAM" id="SSF47384">
    <property type="entry name" value="Homodimeric domain of signal transducing histidine kinase"/>
    <property type="match status" value="1"/>
</dbReference>
<dbReference type="SMART" id="SM00387">
    <property type="entry name" value="HATPase_c"/>
    <property type="match status" value="1"/>
</dbReference>
<dbReference type="KEGG" id="pla:Plav_3152"/>
<evidence type="ECO:0000256" key="6">
    <source>
        <dbReference type="ARBA" id="ARBA00023012"/>
    </source>
</evidence>
<gene>
    <name evidence="9" type="ordered locus">Plav_3152</name>
</gene>
<keyword evidence="5 9" id="KW-0418">Kinase</keyword>
<keyword evidence="7" id="KW-0472">Membrane</keyword>
<accession>A7HXX5</accession>
<dbReference type="InterPro" id="IPR036890">
    <property type="entry name" value="HATPase_C_sf"/>
</dbReference>
<dbReference type="Gene3D" id="1.10.287.130">
    <property type="match status" value="1"/>
</dbReference>
<feature type="transmembrane region" description="Helical" evidence="7">
    <location>
        <begin position="67"/>
        <end position="87"/>
    </location>
</feature>
<dbReference type="EC" id="2.7.13.3" evidence="2"/>
<organism evidence="9 10">
    <name type="scientific">Parvibaculum lavamentivorans (strain DS-1 / DSM 13023 / NCIMB 13966)</name>
    <dbReference type="NCBI Taxonomy" id="402881"/>
    <lineage>
        <taxon>Bacteria</taxon>
        <taxon>Pseudomonadati</taxon>
        <taxon>Pseudomonadota</taxon>
        <taxon>Alphaproteobacteria</taxon>
        <taxon>Hyphomicrobiales</taxon>
        <taxon>Parvibaculaceae</taxon>
        <taxon>Parvibaculum</taxon>
    </lineage>
</organism>
<proteinExistence type="predicted"/>
<dbReference type="GO" id="GO:0000155">
    <property type="term" value="F:phosphorelay sensor kinase activity"/>
    <property type="evidence" value="ECO:0007669"/>
    <property type="project" value="InterPro"/>
</dbReference>
<evidence type="ECO:0000256" key="5">
    <source>
        <dbReference type="ARBA" id="ARBA00022777"/>
    </source>
</evidence>
<evidence type="ECO:0000313" key="9">
    <source>
        <dbReference type="EMBL" id="ABS64758.1"/>
    </source>
</evidence>
<feature type="transmembrane region" description="Helical" evidence="7">
    <location>
        <begin position="39"/>
        <end position="60"/>
    </location>
</feature>
<evidence type="ECO:0000313" key="10">
    <source>
        <dbReference type="Proteomes" id="UP000006377"/>
    </source>
</evidence>
<feature type="transmembrane region" description="Helical" evidence="7">
    <location>
        <begin position="130"/>
        <end position="158"/>
    </location>
</feature>
<dbReference type="InterPro" id="IPR036097">
    <property type="entry name" value="HisK_dim/P_sf"/>
</dbReference>
<dbReference type="InterPro" id="IPR004358">
    <property type="entry name" value="Sig_transdc_His_kin-like_C"/>
</dbReference>
<dbReference type="SMART" id="SM00388">
    <property type="entry name" value="HisKA"/>
    <property type="match status" value="1"/>
</dbReference>
<reference evidence="9 10" key="1">
    <citation type="journal article" date="2011" name="Stand. Genomic Sci.">
        <title>Complete genome sequence of Parvibaculum lavamentivorans type strain (DS-1(T)).</title>
        <authorList>
            <person name="Schleheck D."/>
            <person name="Weiss M."/>
            <person name="Pitluck S."/>
            <person name="Bruce D."/>
            <person name="Land M.L."/>
            <person name="Han S."/>
            <person name="Saunders E."/>
            <person name="Tapia R."/>
            <person name="Detter C."/>
            <person name="Brettin T."/>
            <person name="Han J."/>
            <person name="Woyke T."/>
            <person name="Goodwin L."/>
            <person name="Pennacchio L."/>
            <person name="Nolan M."/>
            <person name="Cook A.M."/>
            <person name="Kjelleberg S."/>
            <person name="Thomas T."/>
        </authorList>
    </citation>
    <scope>NUCLEOTIDE SEQUENCE [LARGE SCALE GENOMIC DNA]</scope>
    <source>
        <strain evidence="10">DS-1 / DSM 13023 / NCIMB 13966</strain>
    </source>
</reference>
<dbReference type="InterPro" id="IPR005467">
    <property type="entry name" value="His_kinase_dom"/>
</dbReference>
<evidence type="ECO:0000256" key="2">
    <source>
        <dbReference type="ARBA" id="ARBA00012438"/>
    </source>
</evidence>
<sequence length="468" mass="50931">MAFERRAIGVSAVSQEARLARKTEEEVTRDLAVTFRDSLFPISICIAVLFAIFAAIHPFILPPELRLWMVGVALSGSAASAIIAFLAGRNLIAAPYAPVAGFVLVAFCLLNSTAHMYLTGDENQSTNYGLLLVAMGLFFLSRLYLALSFVLILGVWAGTAHFMGGLNGEGFHFAFMMFLGMVIAILAQEIRVRIYRRVISMREEAAERERSLAQALAKTRLYASMERENKAKTEFLANMSHELRTPLNAILGFSEAMQMELFGPLGHPRYVEYMHDIHHAGTHLLSLVNDILDLSRIELEGMSLTPQRIDFSGVCHNCLAIVRGRAERGGVQLIFECAPPFPEVETDERRLKQVLINLLSNAVKFTPAGGTVSLDVRPAPDGGGIIRIRDTGIGMSETEVEQALRPFWQADAGLDRSFEGAGLGLALVSELLQLMGGSITIESERGAGTLVTVGLPPSIPASARTAVA</sequence>
<dbReference type="InterPro" id="IPR003661">
    <property type="entry name" value="HisK_dim/P_dom"/>
</dbReference>
<dbReference type="Pfam" id="PF00512">
    <property type="entry name" value="HisKA"/>
    <property type="match status" value="1"/>
</dbReference>
<dbReference type="CDD" id="cd00082">
    <property type="entry name" value="HisKA"/>
    <property type="match status" value="1"/>
</dbReference>
<dbReference type="eggNOG" id="COG0642">
    <property type="taxonomic scope" value="Bacteria"/>
</dbReference>